<dbReference type="EMBL" id="JACNYL010000001">
    <property type="protein sequence ID" value="MBD1420841.1"/>
    <property type="molecule type" value="Genomic_DNA"/>
</dbReference>
<dbReference type="Proteomes" id="UP000651112">
    <property type="component" value="Unassembled WGS sequence"/>
</dbReference>
<accession>A0ABR7XNU1</accession>
<comment type="caution">
    <text evidence="2">The sequence shown here is derived from an EMBL/GenBank/DDBJ whole genome shotgun (WGS) entry which is preliminary data.</text>
</comment>
<dbReference type="InterPro" id="IPR032185">
    <property type="entry name" value="DUF5017"/>
</dbReference>
<reference evidence="2 3" key="1">
    <citation type="submission" date="2020-08" db="EMBL/GenBank/DDBJ databases">
        <title>Sphingobacterium sp. DN00404 isolated from aquaculture water.</title>
        <authorList>
            <person name="Zhang M."/>
        </authorList>
    </citation>
    <scope>NUCLEOTIDE SEQUENCE [LARGE SCALE GENOMIC DNA]</scope>
    <source>
        <strain evidence="2 3">KCTC 42746</strain>
    </source>
</reference>
<sequence>MACTDEELDIPVFDVQIDTENALKVEDGIPVFEVGSSIMFNIQGTADMVTFFSGEPGMMYEHRDRTKIDGIPFLQFQTQMENGDMPPGFFHVLLSSDFEGFSKDRTTDAERIRNATWEDITEQCDIPLTQTTQLSPKIDLSSYGNNPLYVAFRYDRPANRDWPRYQVRAFRVGNDADGITYDVMRTGNAGWTAFDFNAREDEDPYLATGGSRPNRIWDFRNAASDDRISIGYDSDLASDDWAITAPIALTSISPDLGLGIKAYNDDWLRNYQFIYNNPGTFTVSFVATNSAYANTKIVVKEMEIKIIE</sequence>
<protein>
    <submittedName>
        <fullName evidence="2">DUF5017 domain-containing protein</fullName>
    </submittedName>
</protein>
<proteinExistence type="predicted"/>
<name>A0ABR7XNU1_9SPHI</name>
<evidence type="ECO:0000313" key="2">
    <source>
        <dbReference type="EMBL" id="MBD1420841.1"/>
    </source>
</evidence>
<organism evidence="2 3">
    <name type="scientific">Sphingobacterium chuzhouense</name>
    <dbReference type="NCBI Taxonomy" id="1742264"/>
    <lineage>
        <taxon>Bacteria</taxon>
        <taxon>Pseudomonadati</taxon>
        <taxon>Bacteroidota</taxon>
        <taxon>Sphingobacteriia</taxon>
        <taxon>Sphingobacteriales</taxon>
        <taxon>Sphingobacteriaceae</taxon>
        <taxon>Sphingobacterium</taxon>
    </lineage>
</organism>
<feature type="domain" description="DUF5017" evidence="1">
    <location>
        <begin position="2"/>
        <end position="191"/>
    </location>
</feature>
<dbReference type="Pfam" id="PF16409">
    <property type="entry name" value="DUF5017"/>
    <property type="match status" value="1"/>
</dbReference>
<evidence type="ECO:0000313" key="3">
    <source>
        <dbReference type="Proteomes" id="UP000651112"/>
    </source>
</evidence>
<keyword evidence="3" id="KW-1185">Reference proteome</keyword>
<gene>
    <name evidence="2" type="ORF">H8B21_04560</name>
</gene>
<evidence type="ECO:0000259" key="1">
    <source>
        <dbReference type="Pfam" id="PF16409"/>
    </source>
</evidence>